<name>A0ABS2CHY9_9MICO</name>
<protein>
    <submittedName>
        <fullName evidence="1">Uncharacterized protein</fullName>
    </submittedName>
</protein>
<dbReference type="RefSeq" id="WP_204129979.1">
    <property type="nucleotide sequence ID" value="NZ_JAFDVD010000005.1"/>
</dbReference>
<reference evidence="1" key="1">
    <citation type="submission" date="2021-02" db="EMBL/GenBank/DDBJ databases">
        <title>Phycicoccus sp. MQZ13P-5T, whole genome shotgun sequence.</title>
        <authorList>
            <person name="Tuo L."/>
        </authorList>
    </citation>
    <scope>NUCLEOTIDE SEQUENCE</scope>
    <source>
        <strain evidence="1">MQZ13P-5</strain>
    </source>
</reference>
<dbReference type="Proteomes" id="UP001430172">
    <property type="component" value="Unassembled WGS sequence"/>
</dbReference>
<comment type="caution">
    <text evidence="1">The sequence shown here is derived from an EMBL/GenBank/DDBJ whole genome shotgun (WGS) entry which is preliminary data.</text>
</comment>
<proteinExistence type="predicted"/>
<gene>
    <name evidence="1" type="ORF">JQN70_03725</name>
</gene>
<dbReference type="EMBL" id="JAFDVD010000005">
    <property type="protein sequence ID" value="MBM6399487.1"/>
    <property type="molecule type" value="Genomic_DNA"/>
</dbReference>
<sequence>MIANVVAPGIAGIVLALAAIFGLVSSQTAAPAENPASKPIIVYGQG</sequence>
<organism evidence="1 2">
    <name type="scientific">Phycicoccus sonneratiae</name>
    <dbReference type="NCBI Taxonomy" id="2807628"/>
    <lineage>
        <taxon>Bacteria</taxon>
        <taxon>Bacillati</taxon>
        <taxon>Actinomycetota</taxon>
        <taxon>Actinomycetes</taxon>
        <taxon>Micrococcales</taxon>
        <taxon>Intrasporangiaceae</taxon>
        <taxon>Phycicoccus</taxon>
    </lineage>
</organism>
<evidence type="ECO:0000313" key="1">
    <source>
        <dbReference type="EMBL" id="MBM6399487.1"/>
    </source>
</evidence>
<accession>A0ABS2CHY9</accession>
<keyword evidence="2" id="KW-1185">Reference proteome</keyword>
<evidence type="ECO:0000313" key="2">
    <source>
        <dbReference type="Proteomes" id="UP001430172"/>
    </source>
</evidence>